<accession>A0AAV5SWJ3</accession>
<feature type="non-terminal residue" evidence="2">
    <location>
        <position position="1"/>
    </location>
</feature>
<proteinExistence type="predicted"/>
<evidence type="ECO:0000313" key="2">
    <source>
        <dbReference type="EMBL" id="GMS87498.1"/>
    </source>
</evidence>
<feature type="non-terminal residue" evidence="2">
    <location>
        <position position="146"/>
    </location>
</feature>
<organism evidence="2 3">
    <name type="scientific">Pristionchus entomophagus</name>
    <dbReference type="NCBI Taxonomy" id="358040"/>
    <lineage>
        <taxon>Eukaryota</taxon>
        <taxon>Metazoa</taxon>
        <taxon>Ecdysozoa</taxon>
        <taxon>Nematoda</taxon>
        <taxon>Chromadorea</taxon>
        <taxon>Rhabditida</taxon>
        <taxon>Rhabditina</taxon>
        <taxon>Diplogasteromorpha</taxon>
        <taxon>Diplogasteroidea</taxon>
        <taxon>Neodiplogasteridae</taxon>
        <taxon>Pristionchus</taxon>
    </lineage>
</organism>
<comment type="caution">
    <text evidence="2">The sequence shown here is derived from an EMBL/GenBank/DDBJ whole genome shotgun (WGS) entry which is preliminary data.</text>
</comment>
<dbReference type="EMBL" id="BTSX01000003">
    <property type="protein sequence ID" value="GMS87498.1"/>
    <property type="molecule type" value="Genomic_DNA"/>
</dbReference>
<reference evidence="2" key="1">
    <citation type="submission" date="2023-10" db="EMBL/GenBank/DDBJ databases">
        <title>Genome assembly of Pristionchus species.</title>
        <authorList>
            <person name="Yoshida K."/>
            <person name="Sommer R.J."/>
        </authorList>
    </citation>
    <scope>NUCLEOTIDE SEQUENCE</scope>
    <source>
        <strain evidence="2">RS0144</strain>
    </source>
</reference>
<feature type="compositionally biased region" description="Low complexity" evidence="1">
    <location>
        <begin position="119"/>
        <end position="146"/>
    </location>
</feature>
<keyword evidence="3" id="KW-1185">Reference proteome</keyword>
<sequence length="146" mass="14860">SLRMSEDASRREEQEELADGGAQPDAAAAAATATPAAGSTPVQPAPPGQIIKRRVILKRTMKGPNGPHIIQTHATMTINDKGEKNYYTIPSPGGTSKLITTVGAPDTTAGTIVRQTPEPKQQASAVAAATAAAATPAAKQQPAGAK</sequence>
<evidence type="ECO:0000256" key="1">
    <source>
        <dbReference type="SAM" id="MobiDB-lite"/>
    </source>
</evidence>
<gene>
    <name evidence="2" type="ORF">PENTCL1PPCAC_9673</name>
</gene>
<dbReference type="AlphaFoldDB" id="A0AAV5SWJ3"/>
<evidence type="ECO:0000313" key="3">
    <source>
        <dbReference type="Proteomes" id="UP001432027"/>
    </source>
</evidence>
<name>A0AAV5SWJ3_9BILA</name>
<feature type="compositionally biased region" description="Basic and acidic residues" evidence="1">
    <location>
        <begin position="1"/>
        <end position="13"/>
    </location>
</feature>
<feature type="region of interest" description="Disordered" evidence="1">
    <location>
        <begin position="117"/>
        <end position="146"/>
    </location>
</feature>
<feature type="compositionally biased region" description="Low complexity" evidence="1">
    <location>
        <begin position="19"/>
        <end position="37"/>
    </location>
</feature>
<protein>
    <submittedName>
        <fullName evidence="2">Uncharacterized protein</fullName>
    </submittedName>
</protein>
<dbReference type="Proteomes" id="UP001432027">
    <property type="component" value="Unassembled WGS sequence"/>
</dbReference>
<feature type="region of interest" description="Disordered" evidence="1">
    <location>
        <begin position="1"/>
        <end position="50"/>
    </location>
</feature>